<dbReference type="Proteomes" id="UP000326779">
    <property type="component" value="Chromosome"/>
</dbReference>
<dbReference type="AlphaFoldDB" id="A0A5P8M3K7"/>
<proteinExistence type="predicted"/>
<dbReference type="RefSeq" id="WP_152260518.1">
    <property type="nucleotide sequence ID" value="NZ_CP045143.1"/>
</dbReference>
<evidence type="ECO:0000313" key="2">
    <source>
        <dbReference type="Proteomes" id="UP000326779"/>
    </source>
</evidence>
<protein>
    <submittedName>
        <fullName evidence="1">Uncharacterized protein</fullName>
    </submittedName>
</protein>
<dbReference type="KEGG" id="lhb:D1010_06550"/>
<organism evidence="1 2">
    <name type="scientific">Schleiferilactobacillus harbinensis</name>
    <dbReference type="NCBI Taxonomy" id="304207"/>
    <lineage>
        <taxon>Bacteria</taxon>
        <taxon>Bacillati</taxon>
        <taxon>Bacillota</taxon>
        <taxon>Bacilli</taxon>
        <taxon>Lactobacillales</taxon>
        <taxon>Lactobacillaceae</taxon>
        <taxon>Schleiferilactobacillus</taxon>
    </lineage>
</organism>
<gene>
    <name evidence="1" type="ORF">D1010_06550</name>
</gene>
<accession>A0A5P8M3K7</accession>
<sequence length="65" mass="7477">MASEETKQAYALIKVGDLMDYFMNRALQMPDELSEQFVTDISFGINNVFNPEETLRVPTKGVIYR</sequence>
<evidence type="ECO:0000313" key="1">
    <source>
        <dbReference type="EMBL" id="QFR23092.1"/>
    </source>
</evidence>
<dbReference type="EMBL" id="CP045143">
    <property type="protein sequence ID" value="QFR23092.1"/>
    <property type="molecule type" value="Genomic_DNA"/>
</dbReference>
<name>A0A5P8M3K7_9LACO</name>
<reference evidence="1 2" key="1">
    <citation type="submission" date="2019-10" db="EMBL/GenBank/DDBJ databases">
        <title>The completed genome of Lactobacillus harbinensis M1.</title>
        <authorList>
            <person name="Zheng Y."/>
        </authorList>
    </citation>
    <scope>NUCLEOTIDE SEQUENCE [LARGE SCALE GENOMIC DNA]</scope>
    <source>
        <strain evidence="1 2">M1</strain>
    </source>
</reference>